<comment type="caution">
    <text evidence="1">The sequence shown here is derived from an EMBL/GenBank/DDBJ whole genome shotgun (WGS) entry which is preliminary data.</text>
</comment>
<proteinExistence type="predicted"/>
<keyword evidence="2" id="KW-1185">Reference proteome</keyword>
<dbReference type="Proteomes" id="UP000824533">
    <property type="component" value="Linkage Group LG08"/>
</dbReference>
<sequence>MKRVQRGASSPRIDRVALAHTPPPLALVIGASFHACATLSLSMNLESGDALSLSLDSWECTLADVHAFEWYTRSVNMNSFAPFSLVGESATLPEYKDRRLLMQGDACAVTDSRRGLSTRPLTIPHLPASLPPRHVRHCAGAYLP</sequence>
<reference evidence="1 2" key="1">
    <citation type="journal article" date="2021" name="Front. Genet.">
        <title>Chromosome-Level Genome Assembly Reveals Significant Gene Expansion in the Toll and IMD Signaling Pathways of Dendrolimus kikuchii.</title>
        <authorList>
            <person name="Zhou J."/>
            <person name="Wu P."/>
            <person name="Xiong Z."/>
            <person name="Liu N."/>
            <person name="Zhao N."/>
            <person name="Ji M."/>
            <person name="Qiu Y."/>
            <person name="Yang B."/>
        </authorList>
    </citation>
    <scope>NUCLEOTIDE SEQUENCE [LARGE SCALE GENOMIC DNA]</scope>
    <source>
        <strain evidence="1">Ann1</strain>
    </source>
</reference>
<dbReference type="EMBL" id="CM034394">
    <property type="protein sequence ID" value="KAJ0179408.1"/>
    <property type="molecule type" value="Genomic_DNA"/>
</dbReference>
<evidence type="ECO:0000313" key="1">
    <source>
        <dbReference type="EMBL" id="KAJ0179408.1"/>
    </source>
</evidence>
<accession>A0ACC1D661</accession>
<gene>
    <name evidence="1" type="ORF">K1T71_005120</name>
</gene>
<organism evidence="1 2">
    <name type="scientific">Dendrolimus kikuchii</name>
    <dbReference type="NCBI Taxonomy" id="765133"/>
    <lineage>
        <taxon>Eukaryota</taxon>
        <taxon>Metazoa</taxon>
        <taxon>Ecdysozoa</taxon>
        <taxon>Arthropoda</taxon>
        <taxon>Hexapoda</taxon>
        <taxon>Insecta</taxon>
        <taxon>Pterygota</taxon>
        <taxon>Neoptera</taxon>
        <taxon>Endopterygota</taxon>
        <taxon>Lepidoptera</taxon>
        <taxon>Glossata</taxon>
        <taxon>Ditrysia</taxon>
        <taxon>Bombycoidea</taxon>
        <taxon>Lasiocampidae</taxon>
        <taxon>Dendrolimus</taxon>
    </lineage>
</organism>
<name>A0ACC1D661_9NEOP</name>
<evidence type="ECO:0000313" key="2">
    <source>
        <dbReference type="Proteomes" id="UP000824533"/>
    </source>
</evidence>
<protein>
    <submittedName>
        <fullName evidence="1">Uncharacterized protein</fullName>
    </submittedName>
</protein>